<dbReference type="InterPro" id="IPR025965">
    <property type="entry name" value="FlgD/Vpr_Ig-like"/>
</dbReference>
<feature type="domain" description="FlgD/Vpr Ig-like" evidence="6">
    <location>
        <begin position="132"/>
        <end position="195"/>
    </location>
</feature>
<dbReference type="GO" id="GO:0044781">
    <property type="term" value="P:bacterial-type flagellum organization"/>
    <property type="evidence" value="ECO:0007669"/>
    <property type="project" value="UniProtKB-UniRule"/>
</dbReference>
<sequence length="249" mass="24691">MTTPTISNEAKLIQAAESAAKSSAASSASGGTGSSGSGSLSTSALSSLADNYTTFLTLLTTQLKNQDPSSPMNTDTFTSELAQFAGVEQQVETNSNLSSLISLNEDGQLSTDSSLVGKTATANTTTLPLQSGSASLSFSGSPGETVAIAVANASGTIVKDAVMTAGSGTNTWTWNGTDNNGNQLSDGAYNVSVETIGSSGTTSDVPFTVTGTITGMTKGASGMEAQMGSANIPMSDITNLSSGTGSTGS</sequence>
<keyword evidence="7" id="KW-0969">Cilium</keyword>
<dbReference type="Proteomes" id="UP001449795">
    <property type="component" value="Chromosome"/>
</dbReference>
<keyword evidence="7" id="KW-0966">Cell projection</keyword>
<name>A0A7Y7ITS9_9PROT</name>
<comment type="similarity">
    <text evidence="1 5">Belongs to the FlgD family.</text>
</comment>
<accession>A0A7Y7ITS9</accession>
<evidence type="ECO:0000256" key="3">
    <source>
        <dbReference type="ARBA" id="ARBA00022795"/>
    </source>
</evidence>
<reference evidence="7 9" key="1">
    <citation type="submission" date="2020-06" db="EMBL/GenBank/DDBJ databases">
        <title>Description of novel acetic acid bacteria.</title>
        <authorList>
            <person name="Sombolestani A."/>
        </authorList>
    </citation>
    <scope>NUCLEOTIDE SEQUENCE [LARGE SCALE GENOMIC DNA]</scope>
    <source>
        <strain evidence="7 9">LMG 31431</strain>
    </source>
</reference>
<proteinExistence type="inferred from homology"/>
<evidence type="ECO:0000256" key="5">
    <source>
        <dbReference type="RuleBase" id="RU362076"/>
    </source>
</evidence>
<dbReference type="Pfam" id="PF03963">
    <property type="entry name" value="FlgD"/>
    <property type="match status" value="1"/>
</dbReference>
<dbReference type="Gene3D" id="2.30.30.910">
    <property type="match status" value="1"/>
</dbReference>
<reference evidence="8 10" key="2">
    <citation type="submission" date="2024-04" db="EMBL/GenBank/DDBJ databases">
        <title>Complete genome sequence of Nguyenibacter vanlangesis HBCM-1154, a strain capable of nitrogen fixation, IAA production, and phosphorus solubilization isolated from sugarcane soil.</title>
        <authorList>
            <person name="MY HANH P."/>
        </authorList>
    </citation>
    <scope>NUCLEOTIDE SEQUENCE [LARGE SCALE GENOMIC DNA]</scope>
    <source>
        <strain evidence="8 10">HBCM 1154</strain>
    </source>
</reference>
<keyword evidence="3 5" id="KW-1005">Bacterial flagellum biogenesis</keyword>
<evidence type="ECO:0000313" key="8">
    <source>
        <dbReference type="EMBL" id="XAE41807.1"/>
    </source>
</evidence>
<keyword evidence="7" id="KW-0282">Flagellum</keyword>
<dbReference type="RefSeq" id="WP_176638988.1">
    <property type="nucleotide sequence ID" value="NZ_CP152276.1"/>
</dbReference>
<organism evidence="7 9">
    <name type="scientific">Nguyenibacter vanlangensis</name>
    <dbReference type="NCBI Taxonomy" id="1216886"/>
    <lineage>
        <taxon>Bacteria</taxon>
        <taxon>Pseudomonadati</taxon>
        <taxon>Pseudomonadota</taxon>
        <taxon>Alphaproteobacteria</taxon>
        <taxon>Acetobacterales</taxon>
        <taxon>Acetobacteraceae</taxon>
        <taxon>Nguyenibacter</taxon>
    </lineage>
</organism>
<keyword evidence="10" id="KW-1185">Reference proteome</keyword>
<evidence type="ECO:0000256" key="4">
    <source>
        <dbReference type="ARBA" id="ARBA00024746"/>
    </source>
</evidence>
<dbReference type="AlphaFoldDB" id="A0A7Y7ITS9"/>
<evidence type="ECO:0000259" key="6">
    <source>
        <dbReference type="Pfam" id="PF13860"/>
    </source>
</evidence>
<dbReference type="InterPro" id="IPR005648">
    <property type="entry name" value="FlgD"/>
</dbReference>
<dbReference type="Pfam" id="PF13860">
    <property type="entry name" value="FlgD_ig"/>
    <property type="match status" value="1"/>
</dbReference>
<dbReference type="Proteomes" id="UP000534870">
    <property type="component" value="Unassembled WGS sequence"/>
</dbReference>
<comment type="function">
    <text evidence="4 5">Required for flagellar hook formation. May act as a scaffolding protein.</text>
</comment>
<evidence type="ECO:0000313" key="10">
    <source>
        <dbReference type="Proteomes" id="UP001449795"/>
    </source>
</evidence>
<evidence type="ECO:0000313" key="9">
    <source>
        <dbReference type="Proteomes" id="UP000534870"/>
    </source>
</evidence>
<dbReference type="EMBL" id="JABXXP010000023">
    <property type="protein sequence ID" value="NVN10204.1"/>
    <property type="molecule type" value="Genomic_DNA"/>
</dbReference>
<dbReference type="EMBL" id="CP152276">
    <property type="protein sequence ID" value="XAE41807.1"/>
    <property type="molecule type" value="Genomic_DNA"/>
</dbReference>
<protein>
    <recommendedName>
        <fullName evidence="2 5">Basal-body rod modification protein FlgD</fullName>
    </recommendedName>
</protein>
<gene>
    <name evidence="8" type="ORF">AAC691_16205</name>
    <name evidence="7" type="ORF">HUK84_03415</name>
</gene>
<dbReference type="Gene3D" id="2.60.40.4070">
    <property type="match status" value="1"/>
</dbReference>
<evidence type="ECO:0000256" key="1">
    <source>
        <dbReference type="ARBA" id="ARBA00010577"/>
    </source>
</evidence>
<evidence type="ECO:0000256" key="2">
    <source>
        <dbReference type="ARBA" id="ARBA00016013"/>
    </source>
</evidence>
<evidence type="ECO:0000313" key="7">
    <source>
        <dbReference type="EMBL" id="NVN10204.1"/>
    </source>
</evidence>